<dbReference type="GO" id="GO:0005737">
    <property type="term" value="C:cytoplasm"/>
    <property type="evidence" value="ECO:0007669"/>
    <property type="project" value="UniProtKB-ARBA"/>
</dbReference>
<dbReference type="InterPro" id="IPR013083">
    <property type="entry name" value="Znf_RING/FYVE/PHD"/>
</dbReference>
<keyword evidence="2" id="KW-0862">Zinc</keyword>
<dbReference type="Gene3D" id="3.30.40.10">
    <property type="entry name" value="Zinc/RING finger domain, C3HC4 (zinc finger)"/>
    <property type="match status" value="1"/>
</dbReference>
<evidence type="ECO:0000259" key="6">
    <source>
        <dbReference type="PROSITE" id="PS50089"/>
    </source>
</evidence>
<evidence type="ECO:0000256" key="1">
    <source>
        <dbReference type="ARBA" id="ARBA00022771"/>
    </source>
</evidence>
<organism evidence="7 8">
    <name type="scientific">Owenia fusiformis</name>
    <name type="common">Polychaete worm</name>
    <dbReference type="NCBI Taxonomy" id="6347"/>
    <lineage>
        <taxon>Eukaryota</taxon>
        <taxon>Metazoa</taxon>
        <taxon>Spiralia</taxon>
        <taxon>Lophotrochozoa</taxon>
        <taxon>Annelida</taxon>
        <taxon>Polychaeta</taxon>
        <taxon>Sedentaria</taxon>
        <taxon>Canalipalpata</taxon>
        <taxon>Sabellida</taxon>
        <taxon>Oweniida</taxon>
        <taxon>Oweniidae</taxon>
        <taxon>Owenia</taxon>
    </lineage>
</organism>
<protein>
    <recommendedName>
        <fullName evidence="6">RING-type domain-containing protein</fullName>
    </recommendedName>
</protein>
<evidence type="ECO:0000256" key="5">
    <source>
        <dbReference type="SAM" id="MobiDB-lite"/>
    </source>
</evidence>
<keyword evidence="1 3" id="KW-0863">Zinc-finger</keyword>
<evidence type="ECO:0000313" key="7">
    <source>
        <dbReference type="EMBL" id="CAH1803269.1"/>
    </source>
</evidence>
<dbReference type="InterPro" id="IPR011990">
    <property type="entry name" value="TPR-like_helical_dom_sf"/>
</dbReference>
<dbReference type="PANTHER" id="PTHR19959:SF119">
    <property type="entry name" value="FUNGAL LIPASE-LIKE DOMAIN-CONTAINING PROTEIN"/>
    <property type="match status" value="1"/>
</dbReference>
<reference evidence="7" key="1">
    <citation type="submission" date="2022-03" db="EMBL/GenBank/DDBJ databases">
        <authorList>
            <person name="Martin C."/>
        </authorList>
    </citation>
    <scope>NUCLEOTIDE SEQUENCE</scope>
</reference>
<dbReference type="Proteomes" id="UP000749559">
    <property type="component" value="Unassembled WGS sequence"/>
</dbReference>
<dbReference type="AlphaFoldDB" id="A0A8S4QFW0"/>
<dbReference type="PANTHER" id="PTHR19959">
    <property type="entry name" value="KINESIN LIGHT CHAIN"/>
    <property type="match status" value="1"/>
</dbReference>
<dbReference type="Gene3D" id="1.25.40.10">
    <property type="entry name" value="Tetratricopeptide repeat domain"/>
    <property type="match status" value="1"/>
</dbReference>
<dbReference type="SUPFAM" id="SSF81301">
    <property type="entry name" value="Nucleotidyltransferase"/>
    <property type="match status" value="1"/>
</dbReference>
<evidence type="ECO:0000313" key="8">
    <source>
        <dbReference type="Proteomes" id="UP000749559"/>
    </source>
</evidence>
<feature type="domain" description="RING-type" evidence="6">
    <location>
        <begin position="4"/>
        <end position="45"/>
    </location>
</feature>
<dbReference type="GO" id="GO:0008270">
    <property type="term" value="F:zinc ion binding"/>
    <property type="evidence" value="ECO:0007669"/>
    <property type="project" value="UniProtKB-KW"/>
</dbReference>
<name>A0A8S4QFW0_OWEFU</name>
<accession>A0A8S4QFW0</accession>
<feature type="coiled-coil region" evidence="4">
    <location>
        <begin position="829"/>
        <end position="877"/>
    </location>
</feature>
<dbReference type="SUPFAM" id="SSF57850">
    <property type="entry name" value="RING/U-box"/>
    <property type="match status" value="1"/>
</dbReference>
<dbReference type="EMBL" id="CAIIXF020000413">
    <property type="protein sequence ID" value="CAH1803269.1"/>
    <property type="molecule type" value="Genomic_DNA"/>
</dbReference>
<sequence length="913" mass="106120">MSECVSCKKTITDLRTLECNHKCCSNCLETLKEENSPFVICPLCKKECLLLKGAGRKLKRLDDEVSQLLETVQQQVEQDEKNIQAERKRADEERKRAEEEHKRAEEECKRAEEQSKRAQEDLSKKKTTISQLQDYIKTLKERYPDITLHLEQLNGEELEITKWLKEIDTINKNKIKGEVSEEKWRSNREKHVKLLRRVGNIHQAIGEKKRSLFEYVNAISIYETGIVQCGNEVPELDQYVKDKKAALDLFFKQCIGTESPNNYFMDEDTNKEKLNDIRSDLRNRILDLDTNEACYCYKAGITHKERMDREGERVKQNGEIFKWILNEMRKFVSTLVEQSIALLNFHETDFALIAFGSFSRTETTPFSDLEFAVVQNSDKLEMEPEYRESIEKLVMILHLKFLSFGETVLPAMAIPSLNDTDQNDITKDWYLDLRRFVSIKQGISFDGLMPHANKTPYFVSPQYQSFQLTNTKAAFIANYSNMKENELKQVLYFFKGDFTTIFGDESIEVEMKECFKKNSEQRQTILKLIKSELKEDLVKHSCIKKIYDSKYKKELIKKESLHVKKELYRLPSVVVNNLLHLLNSNANSIWDVHDLEGLENDNIHHLKMALSNAAEVRLRCYAGNNGQVDEHQGKLLPDFLVSDNIGPDTFSEDLIMRYFYTAIPLAHAIEGENSAEAALEKFGKISLYDPSVLNTTIAYLLMRNTDKAKECLQEANKTFKTEDPTQLIMHILCNIYIDDDNISKPFLDKLAITVLDTKDIDSMNAYGNALLQKGHIDKAIEVLEKSVEKSVNDRRKVTSMTLLMTAYKKGNRTTEYETLMREHPEMEEINKLIYELDETKQLLKSENQKVVKMTSDIQDINQDLFQSRQTIDEEKNRRRLEAYEHSLKIQSVEIELAKSHNDMEEMRTLHAIK</sequence>
<dbReference type="CDD" id="cd16449">
    <property type="entry name" value="RING-HC"/>
    <property type="match status" value="1"/>
</dbReference>
<gene>
    <name evidence="7" type="ORF">OFUS_LOCUS26879</name>
</gene>
<comment type="caution">
    <text evidence="7">The sequence shown here is derived from an EMBL/GenBank/DDBJ whole genome shotgun (WGS) entry which is preliminary data.</text>
</comment>
<evidence type="ECO:0000256" key="3">
    <source>
        <dbReference type="PROSITE-ProRule" id="PRU00175"/>
    </source>
</evidence>
<proteinExistence type="predicted"/>
<dbReference type="InterPro" id="IPR043519">
    <property type="entry name" value="NT_sf"/>
</dbReference>
<evidence type="ECO:0000256" key="2">
    <source>
        <dbReference type="ARBA" id="ARBA00022833"/>
    </source>
</evidence>
<keyword evidence="8" id="KW-1185">Reference proteome</keyword>
<keyword evidence="1 3" id="KW-0479">Metal-binding</keyword>
<dbReference type="SUPFAM" id="SSF48452">
    <property type="entry name" value="TPR-like"/>
    <property type="match status" value="1"/>
</dbReference>
<keyword evidence="4" id="KW-0175">Coiled coil</keyword>
<evidence type="ECO:0000256" key="4">
    <source>
        <dbReference type="SAM" id="Coils"/>
    </source>
</evidence>
<dbReference type="InterPro" id="IPR001841">
    <property type="entry name" value="Znf_RING"/>
</dbReference>
<feature type="non-terminal residue" evidence="7">
    <location>
        <position position="913"/>
    </location>
</feature>
<dbReference type="PROSITE" id="PS50089">
    <property type="entry name" value="ZF_RING_2"/>
    <property type="match status" value="1"/>
</dbReference>
<feature type="region of interest" description="Disordered" evidence="5">
    <location>
        <begin position="80"/>
        <end position="122"/>
    </location>
</feature>